<evidence type="ECO:0000313" key="2">
    <source>
        <dbReference type="Proteomes" id="UP000023152"/>
    </source>
</evidence>
<name>X6LET4_RETFI</name>
<reference evidence="1 2" key="1">
    <citation type="journal article" date="2013" name="Curr. Biol.">
        <title>The Genome of the Foraminiferan Reticulomyxa filosa.</title>
        <authorList>
            <person name="Glockner G."/>
            <person name="Hulsmann N."/>
            <person name="Schleicher M."/>
            <person name="Noegel A.A."/>
            <person name="Eichinger L."/>
            <person name="Gallinger C."/>
            <person name="Pawlowski J."/>
            <person name="Sierra R."/>
            <person name="Euteneuer U."/>
            <person name="Pillet L."/>
            <person name="Moustafa A."/>
            <person name="Platzer M."/>
            <person name="Groth M."/>
            <person name="Szafranski K."/>
            <person name="Schliwa M."/>
        </authorList>
    </citation>
    <scope>NUCLEOTIDE SEQUENCE [LARGE SCALE GENOMIC DNA]</scope>
</reference>
<proteinExistence type="predicted"/>
<organism evidence="1 2">
    <name type="scientific">Reticulomyxa filosa</name>
    <dbReference type="NCBI Taxonomy" id="46433"/>
    <lineage>
        <taxon>Eukaryota</taxon>
        <taxon>Sar</taxon>
        <taxon>Rhizaria</taxon>
        <taxon>Retaria</taxon>
        <taxon>Foraminifera</taxon>
        <taxon>Monothalamids</taxon>
        <taxon>Reticulomyxidae</taxon>
        <taxon>Reticulomyxa</taxon>
    </lineage>
</organism>
<dbReference type="Proteomes" id="UP000023152">
    <property type="component" value="Unassembled WGS sequence"/>
</dbReference>
<sequence>MCVTQHELLICGGIRNRDCYSYHILTNEYKFICSYPSNIKLFGYCVVKLIDNKNSNEITLLSFDGFFKHTLIMKYVSAWDNDNEINKSKKSNNYNEWIHFTDNHNYPIQIGRDKDKYEGVRAMIGGSDNNLILVCLI</sequence>
<protein>
    <submittedName>
        <fullName evidence="1">Uncharacterized protein</fullName>
    </submittedName>
</protein>
<evidence type="ECO:0000313" key="1">
    <source>
        <dbReference type="EMBL" id="ETN99641.1"/>
    </source>
</evidence>
<accession>X6LET4</accession>
<dbReference type="EMBL" id="ASPP01043359">
    <property type="protein sequence ID" value="ETN99641.1"/>
    <property type="molecule type" value="Genomic_DNA"/>
</dbReference>
<keyword evidence="2" id="KW-1185">Reference proteome</keyword>
<comment type="caution">
    <text evidence="1">The sequence shown here is derived from an EMBL/GenBank/DDBJ whole genome shotgun (WGS) entry which is preliminary data.</text>
</comment>
<dbReference type="AlphaFoldDB" id="X6LET4"/>
<gene>
    <name evidence="1" type="ORF">RFI_37830</name>
</gene>